<evidence type="ECO:0000313" key="1">
    <source>
        <dbReference type="EMBL" id="ATP20808.1"/>
    </source>
</evidence>
<sequence length="139" mass="15074">MARRSASRLEGFREASRQLNDMSRAMARNVGKRALTETAEILARGVRANVGPHNLTGDTYESVDVEPAKQKKGVAVEVVLADIAGVQLEFGNSDQAATPVFRPAVDSNRQKMDDTFAVLLPIEIDAAVLRKAKRAARKG</sequence>
<dbReference type="AlphaFoldDB" id="A0A0J9D1H3"/>
<dbReference type="Proteomes" id="UP000037029">
    <property type="component" value="Chromosome"/>
</dbReference>
<dbReference type="EMBL" id="CP020925">
    <property type="protein sequence ID" value="ATP20808.1"/>
    <property type="molecule type" value="Genomic_DNA"/>
</dbReference>
<gene>
    <name evidence="1" type="ORF">BV87_22110</name>
</gene>
<proteinExistence type="predicted"/>
<evidence type="ECO:0008006" key="3">
    <source>
        <dbReference type="Google" id="ProtNLM"/>
    </source>
</evidence>
<reference evidence="1 2" key="1">
    <citation type="submission" date="2017-04" db="EMBL/GenBank/DDBJ databases">
        <title>Characterization, genome and methylation analysis of a phthalic acid esters degrading strain Sphingobium yanoikuyae SHJ.</title>
        <authorList>
            <person name="Feng L."/>
        </authorList>
    </citation>
    <scope>NUCLEOTIDE SEQUENCE [LARGE SCALE GENOMIC DNA]</scope>
    <source>
        <strain evidence="1 2">SHJ</strain>
    </source>
</reference>
<protein>
    <recommendedName>
        <fullName evidence="3">HK97 gp10 family phage protein</fullName>
    </recommendedName>
</protein>
<evidence type="ECO:0000313" key="2">
    <source>
        <dbReference type="Proteomes" id="UP000037029"/>
    </source>
</evidence>
<name>A0A0J9D1H3_SPHYA</name>
<dbReference type="RefSeq" id="WP_048937775.1">
    <property type="nucleotide sequence ID" value="NZ_CP020925.1"/>
</dbReference>
<accession>A0A0J9D1H3</accession>
<organism evidence="1 2">
    <name type="scientific">Sphingobium yanoikuyae</name>
    <name type="common">Sphingomonas yanoikuyae</name>
    <dbReference type="NCBI Taxonomy" id="13690"/>
    <lineage>
        <taxon>Bacteria</taxon>
        <taxon>Pseudomonadati</taxon>
        <taxon>Pseudomonadota</taxon>
        <taxon>Alphaproteobacteria</taxon>
        <taxon>Sphingomonadales</taxon>
        <taxon>Sphingomonadaceae</taxon>
        <taxon>Sphingobium</taxon>
    </lineage>
</organism>